<evidence type="ECO:0000256" key="5">
    <source>
        <dbReference type="RuleBase" id="RU362057"/>
    </source>
</evidence>
<dbReference type="InterPro" id="IPR035595">
    <property type="entry name" value="UDP_glycos_trans_CS"/>
</dbReference>
<evidence type="ECO:0000256" key="3">
    <source>
        <dbReference type="ARBA" id="ARBA00022679"/>
    </source>
</evidence>
<gene>
    <name evidence="6" type="ORF">C1H46_023103</name>
</gene>
<dbReference type="PROSITE" id="PS00375">
    <property type="entry name" value="UDPGT"/>
    <property type="match status" value="1"/>
</dbReference>
<dbReference type="EMBL" id="VIEB01000424">
    <property type="protein sequence ID" value="TQD91291.1"/>
    <property type="molecule type" value="Genomic_DNA"/>
</dbReference>
<dbReference type="CDD" id="cd03784">
    <property type="entry name" value="GT1_Gtf-like"/>
    <property type="match status" value="1"/>
</dbReference>
<evidence type="ECO:0000256" key="1">
    <source>
        <dbReference type="ARBA" id="ARBA00009995"/>
    </source>
</evidence>
<protein>
    <recommendedName>
        <fullName evidence="5">Glycosyltransferase</fullName>
        <ecNumber evidence="5">2.4.1.-</ecNumber>
    </recommendedName>
</protein>
<dbReference type="GO" id="GO:0035251">
    <property type="term" value="F:UDP-glucosyltransferase activity"/>
    <property type="evidence" value="ECO:0007669"/>
    <property type="project" value="TreeGrafter"/>
</dbReference>
<organism evidence="6 7">
    <name type="scientific">Malus baccata</name>
    <name type="common">Siberian crab apple</name>
    <name type="synonym">Pyrus baccata</name>
    <dbReference type="NCBI Taxonomy" id="106549"/>
    <lineage>
        <taxon>Eukaryota</taxon>
        <taxon>Viridiplantae</taxon>
        <taxon>Streptophyta</taxon>
        <taxon>Embryophyta</taxon>
        <taxon>Tracheophyta</taxon>
        <taxon>Spermatophyta</taxon>
        <taxon>Magnoliopsida</taxon>
        <taxon>eudicotyledons</taxon>
        <taxon>Gunneridae</taxon>
        <taxon>Pentapetalae</taxon>
        <taxon>rosids</taxon>
        <taxon>fabids</taxon>
        <taxon>Rosales</taxon>
        <taxon>Rosaceae</taxon>
        <taxon>Amygdaloideae</taxon>
        <taxon>Maleae</taxon>
        <taxon>Malus</taxon>
    </lineage>
</organism>
<keyword evidence="7" id="KW-1185">Reference proteome</keyword>
<dbReference type="Gene3D" id="3.40.50.2000">
    <property type="entry name" value="Glycogen Phosphorylase B"/>
    <property type="match status" value="2"/>
</dbReference>
<dbReference type="FunFam" id="3.40.50.2000:FF:000047">
    <property type="entry name" value="Glycosyltransferase"/>
    <property type="match status" value="1"/>
</dbReference>
<keyword evidence="2 4" id="KW-0328">Glycosyltransferase</keyword>
<dbReference type="AlphaFoldDB" id="A0A540LXR5"/>
<dbReference type="EC" id="2.4.1.-" evidence="5"/>
<evidence type="ECO:0000313" key="6">
    <source>
        <dbReference type="EMBL" id="TQD91291.1"/>
    </source>
</evidence>
<evidence type="ECO:0000256" key="2">
    <source>
        <dbReference type="ARBA" id="ARBA00022676"/>
    </source>
</evidence>
<dbReference type="Pfam" id="PF00201">
    <property type="entry name" value="UDPGT"/>
    <property type="match status" value="1"/>
</dbReference>
<evidence type="ECO:0000256" key="4">
    <source>
        <dbReference type="RuleBase" id="RU003718"/>
    </source>
</evidence>
<dbReference type="InterPro" id="IPR002213">
    <property type="entry name" value="UDP_glucos_trans"/>
</dbReference>
<sequence length="482" mass="53510">MDSSETPVVMYFFPFVGGGHQIPMIDMARVFSSHGAKVTILSTTPADALRFRNSIRRDQTLNRSITIHVLKLPGDDASADSSMTSAPLTDTSVLQESLRQFITQNLPNCIVIDVFHRWAAQVIDELFIKRVVFNGNGLFSRCVSECIGRFAPHQNVGSHCEPFLVPNLPDRIELTKSQLPSFARNRPGLPDKVGKAEEKSFGVVVNSFYELESKYVEYFTTELGKKAWPIGPVSLYNRSNDDKTDRGQAALVDEQSLLHCLNWLDSKEPASVVYISFGSLARLSAAQLVEIAHGIESSGHNFVWVIGKIFRAVEDGGYVGDKEDWIPAGFAERMWEMKRGVVIGGWAPQILILEHCAVGGFVSHCGWNSTLESVSAGVPMVTWPLSAEQFYNEKLITDVLGIGVQVGSREWESWNVERKELVRREKVDAAVRRMMGGSDEAAEMKKRARALSEKAKRAVEEGGSSYVGVDALILEIRLSRQN</sequence>
<reference evidence="6 7" key="1">
    <citation type="journal article" date="2019" name="G3 (Bethesda)">
        <title>Sequencing of a Wild Apple (Malus baccata) Genome Unravels the Differences Between Cultivated and Wild Apple Species Regarding Disease Resistance and Cold Tolerance.</title>
        <authorList>
            <person name="Chen X."/>
        </authorList>
    </citation>
    <scope>NUCLEOTIDE SEQUENCE [LARGE SCALE GENOMIC DNA]</scope>
    <source>
        <strain evidence="7">cv. Shandingzi</strain>
        <tissue evidence="6">Leaves</tissue>
    </source>
</reference>
<proteinExistence type="inferred from homology"/>
<comment type="caution">
    <text evidence="6">The sequence shown here is derived from an EMBL/GenBank/DDBJ whole genome shotgun (WGS) entry which is preliminary data.</text>
</comment>
<dbReference type="STRING" id="106549.A0A540LXR5"/>
<keyword evidence="3 4" id="KW-0808">Transferase</keyword>
<dbReference type="SUPFAM" id="SSF53756">
    <property type="entry name" value="UDP-Glycosyltransferase/glycogen phosphorylase"/>
    <property type="match status" value="1"/>
</dbReference>
<accession>A0A540LXR5</accession>
<dbReference type="Proteomes" id="UP000315295">
    <property type="component" value="Unassembled WGS sequence"/>
</dbReference>
<comment type="similarity">
    <text evidence="1 4">Belongs to the UDP-glycosyltransferase family.</text>
</comment>
<dbReference type="PANTHER" id="PTHR48047">
    <property type="entry name" value="GLYCOSYLTRANSFERASE"/>
    <property type="match status" value="1"/>
</dbReference>
<dbReference type="PANTHER" id="PTHR48047:SF81">
    <property type="entry name" value="GLYCOSYLTRANSFERASE"/>
    <property type="match status" value="1"/>
</dbReference>
<evidence type="ECO:0000313" key="7">
    <source>
        <dbReference type="Proteomes" id="UP000315295"/>
    </source>
</evidence>
<name>A0A540LXR5_MALBA</name>